<dbReference type="PANTHER" id="PTHR33608">
    <property type="entry name" value="BLL2464 PROTEIN"/>
    <property type="match status" value="1"/>
</dbReference>
<accession>A0ABS8CJ77</accession>
<proteinExistence type="predicted"/>
<reference evidence="3 4" key="1">
    <citation type="submission" date="2020-07" db="EMBL/GenBank/DDBJ databases">
        <title>Pseudogemmobacter sp. nov., isolated from poultry manure in Taiwan.</title>
        <authorList>
            <person name="Lin S.-Y."/>
            <person name="Tang Y.-S."/>
            <person name="Young C.-C."/>
        </authorList>
    </citation>
    <scope>NUCLEOTIDE SEQUENCE [LARGE SCALE GENOMIC DNA]</scope>
    <source>
        <strain evidence="3 4">CC-YST710</strain>
    </source>
</reference>
<comment type="caution">
    <text evidence="3">The sequence shown here is derived from an EMBL/GenBank/DDBJ whole genome shotgun (WGS) entry which is preliminary data.</text>
</comment>
<dbReference type="PANTHER" id="PTHR33608:SF12">
    <property type="entry name" value="DUF58 DOMAIN-CONTAINING PROTEIN"/>
    <property type="match status" value="1"/>
</dbReference>
<dbReference type="Pfam" id="PF01882">
    <property type="entry name" value="DUF58"/>
    <property type="match status" value="1"/>
</dbReference>
<evidence type="ECO:0000259" key="2">
    <source>
        <dbReference type="Pfam" id="PF01882"/>
    </source>
</evidence>
<dbReference type="EMBL" id="JACDXX010000003">
    <property type="protein sequence ID" value="MCB5409200.1"/>
    <property type="molecule type" value="Genomic_DNA"/>
</dbReference>
<evidence type="ECO:0000313" key="3">
    <source>
        <dbReference type="EMBL" id="MCB5409200.1"/>
    </source>
</evidence>
<feature type="compositionally biased region" description="Low complexity" evidence="1">
    <location>
        <begin position="39"/>
        <end position="50"/>
    </location>
</feature>
<protein>
    <submittedName>
        <fullName evidence="3">DUF58 domain-containing protein</fullName>
    </submittedName>
</protein>
<dbReference type="InterPro" id="IPR002881">
    <property type="entry name" value="DUF58"/>
</dbReference>
<dbReference type="RefSeq" id="WP_226934103.1">
    <property type="nucleotide sequence ID" value="NZ_JACDXX010000003.1"/>
</dbReference>
<evidence type="ECO:0000313" key="4">
    <source>
        <dbReference type="Proteomes" id="UP001198571"/>
    </source>
</evidence>
<gene>
    <name evidence="3" type="ORF">H0485_04150</name>
</gene>
<keyword evidence="4" id="KW-1185">Reference proteome</keyword>
<sequence>MFRPGRPAAREGSARSDADPGRVSAAGLMALAAQPPGPAREAPALAERPGSVATRRRGQGHEIREIRPYVEGDDARHLDAAASARTGSPQLRSFHEDRERSLMLIADFRRPMLWGTRGALRSVVAARGLALAGWAALRENGSVGVIVLTEEGPDHQPPRPRERGMALVSACLARAHERALALAASQGEAVPPRCLGAELMQITARVPRGAAILLATGLDLPGEGCDAALVGLAQRGLLRLALVEDAFERAPPATALPLREGDRRFYAGFQGLSSLRAARAAQLQQLLAGHGASIIPMTAGATGLGASGAGL</sequence>
<organism evidence="3 4">
    <name type="scientific">Pseudogemmobacter faecipullorum</name>
    <dbReference type="NCBI Taxonomy" id="2755041"/>
    <lineage>
        <taxon>Bacteria</taxon>
        <taxon>Pseudomonadati</taxon>
        <taxon>Pseudomonadota</taxon>
        <taxon>Alphaproteobacteria</taxon>
        <taxon>Rhodobacterales</taxon>
        <taxon>Paracoccaceae</taxon>
        <taxon>Pseudogemmobacter</taxon>
    </lineage>
</organism>
<feature type="compositionally biased region" description="Basic and acidic residues" evidence="1">
    <location>
        <begin position="8"/>
        <end position="20"/>
    </location>
</feature>
<feature type="region of interest" description="Disordered" evidence="1">
    <location>
        <begin position="1"/>
        <end position="63"/>
    </location>
</feature>
<feature type="domain" description="DUF58" evidence="2">
    <location>
        <begin position="65"/>
        <end position="166"/>
    </location>
</feature>
<name>A0ABS8CJ77_9RHOB</name>
<evidence type="ECO:0000256" key="1">
    <source>
        <dbReference type="SAM" id="MobiDB-lite"/>
    </source>
</evidence>
<dbReference type="Proteomes" id="UP001198571">
    <property type="component" value="Unassembled WGS sequence"/>
</dbReference>